<feature type="transmembrane region" description="Helical" evidence="6">
    <location>
        <begin position="6"/>
        <end position="32"/>
    </location>
</feature>
<evidence type="ECO:0000256" key="4">
    <source>
        <dbReference type="ARBA" id="ARBA00022989"/>
    </source>
</evidence>
<name>A0A9Q0RBY0_ANAIG</name>
<dbReference type="Proteomes" id="UP001149090">
    <property type="component" value="Unassembled WGS sequence"/>
</dbReference>
<keyword evidence="4 6" id="KW-1133">Transmembrane helix</keyword>
<keyword evidence="3 6" id="KW-0812">Transmembrane</keyword>
<dbReference type="OMA" id="DRWKSIN"/>
<evidence type="ECO:0000313" key="7">
    <source>
        <dbReference type="EMBL" id="KAJ5074577.1"/>
    </source>
</evidence>
<dbReference type="EMBL" id="JAPDFW010000070">
    <property type="protein sequence ID" value="KAJ5074577.1"/>
    <property type="molecule type" value="Genomic_DNA"/>
</dbReference>
<feature type="transmembrane region" description="Helical" evidence="6">
    <location>
        <begin position="44"/>
        <end position="65"/>
    </location>
</feature>
<feature type="transmembrane region" description="Helical" evidence="6">
    <location>
        <begin position="142"/>
        <end position="164"/>
    </location>
</feature>
<comment type="caution">
    <text evidence="7">The sequence shown here is derived from an EMBL/GenBank/DDBJ whole genome shotgun (WGS) entry which is preliminary data.</text>
</comment>
<evidence type="ECO:0000313" key="8">
    <source>
        <dbReference type="Proteomes" id="UP001149090"/>
    </source>
</evidence>
<feature type="transmembrane region" description="Helical" evidence="6">
    <location>
        <begin position="77"/>
        <end position="95"/>
    </location>
</feature>
<accession>A0A9Q0RBY0</accession>
<gene>
    <name evidence="7" type="ORF">M0811_01208</name>
</gene>
<proteinExistence type="inferred from homology"/>
<dbReference type="InterPro" id="IPR018781">
    <property type="entry name" value="TPRA1/CAND2/CAND8"/>
</dbReference>
<comment type="similarity">
    <text evidence="2">Belongs to the UPF0359 family.</text>
</comment>
<evidence type="ECO:0000256" key="2">
    <source>
        <dbReference type="ARBA" id="ARBA00010125"/>
    </source>
</evidence>
<dbReference type="GO" id="GO:0004930">
    <property type="term" value="F:G protein-coupled receptor activity"/>
    <property type="evidence" value="ECO:0007669"/>
    <property type="project" value="TreeGrafter"/>
</dbReference>
<keyword evidence="5 6" id="KW-0472">Membrane</keyword>
<evidence type="ECO:0000256" key="5">
    <source>
        <dbReference type="ARBA" id="ARBA00023136"/>
    </source>
</evidence>
<dbReference type="Pfam" id="PF10160">
    <property type="entry name" value="Tmemb_40"/>
    <property type="match status" value="1"/>
</dbReference>
<reference evidence="7" key="1">
    <citation type="submission" date="2022-10" db="EMBL/GenBank/DDBJ databases">
        <title>Novel sulphate-reducing endosymbionts in the free-living metamonad Anaeramoeba.</title>
        <authorList>
            <person name="Jerlstrom-Hultqvist J."/>
            <person name="Cepicka I."/>
            <person name="Gallot-Lavallee L."/>
            <person name="Salas-Leiva D."/>
            <person name="Curtis B.A."/>
            <person name="Zahonova K."/>
            <person name="Pipaliya S."/>
            <person name="Dacks J."/>
            <person name="Roger A.J."/>
        </authorList>
    </citation>
    <scope>NUCLEOTIDE SEQUENCE</scope>
    <source>
        <strain evidence="7">BMAN</strain>
    </source>
</reference>
<comment type="subcellular location">
    <subcellularLocation>
        <location evidence="1">Membrane</location>
        <topology evidence="1">Multi-pass membrane protein</topology>
    </subcellularLocation>
</comment>
<evidence type="ECO:0000256" key="6">
    <source>
        <dbReference type="SAM" id="Phobius"/>
    </source>
</evidence>
<organism evidence="7 8">
    <name type="scientific">Anaeramoeba ignava</name>
    <name type="common">Anaerobic marine amoeba</name>
    <dbReference type="NCBI Taxonomy" id="1746090"/>
    <lineage>
        <taxon>Eukaryota</taxon>
        <taxon>Metamonada</taxon>
        <taxon>Anaeramoebidae</taxon>
        <taxon>Anaeramoeba</taxon>
    </lineage>
</organism>
<feature type="transmembrane region" description="Helical" evidence="6">
    <location>
        <begin position="176"/>
        <end position="197"/>
    </location>
</feature>
<dbReference type="AlphaFoldDB" id="A0A9Q0RBY0"/>
<dbReference type="PANTHER" id="PTHR15876">
    <property type="entry name" value="TRANSMEMBRANE PROTEIN ADIPOCYTE-ASSOCIATED 1"/>
    <property type="match status" value="1"/>
</dbReference>
<dbReference type="PANTHER" id="PTHR15876:SF8">
    <property type="entry name" value="TRANSMEMBRANE PROTEIN ADIPOCYTE-ASSOCIATED 1"/>
    <property type="match status" value="1"/>
</dbReference>
<feature type="transmembrane region" description="Helical" evidence="6">
    <location>
        <begin position="203"/>
        <end position="226"/>
    </location>
</feature>
<feature type="transmembrane region" description="Helical" evidence="6">
    <location>
        <begin position="102"/>
        <end position="122"/>
    </location>
</feature>
<evidence type="ECO:0000256" key="3">
    <source>
        <dbReference type="ARBA" id="ARBA00022692"/>
    </source>
</evidence>
<dbReference type="GO" id="GO:0005886">
    <property type="term" value="C:plasma membrane"/>
    <property type="evidence" value="ECO:0007669"/>
    <property type="project" value="TreeGrafter"/>
</dbReference>
<keyword evidence="8" id="KW-1185">Reference proteome</keyword>
<protein>
    <submittedName>
        <fullName evidence="7">Transmembrane protein adipocyte-associated 1</fullName>
    </submittedName>
</protein>
<evidence type="ECO:0000256" key="1">
    <source>
        <dbReference type="ARBA" id="ARBA00004141"/>
    </source>
</evidence>
<sequence>MEKVFHYFYIVNLCAIVPPVIYLFVLLIKLPLAIRRFKQAGLKILIWFYVMTWIIVLLLILQALFDRILVVELVTNSMIYFSQFMVLTYMMFGILKPKKALFSTLITSAIFTSVITITQLSFMELNEGFFFNSKNQDTVQHVFWSTFNGSFAIIYAILIFLPHFKKFEKWLPAKDLFYAFLFLLFVKNALFSFGHFSILDSSSVGYCYIDISVIIFNTFYIPFWYFTFLHGFMMSDAIPVYYHKLLISEFGNEELF</sequence>